<organism evidence="1">
    <name type="scientific">Methylobacterium bullatum</name>
    <dbReference type="NCBI Taxonomy" id="570505"/>
    <lineage>
        <taxon>Bacteria</taxon>
        <taxon>Pseudomonadati</taxon>
        <taxon>Pseudomonadota</taxon>
        <taxon>Alphaproteobacteria</taxon>
        <taxon>Hyphomicrobiales</taxon>
        <taxon>Methylobacteriaceae</taxon>
        <taxon>Methylobacterium</taxon>
    </lineage>
</organism>
<dbReference type="InterPro" id="IPR021829">
    <property type="entry name" value="DUF3419"/>
</dbReference>
<dbReference type="SUPFAM" id="SSF53335">
    <property type="entry name" value="S-adenosyl-L-methionine-dependent methyltransferases"/>
    <property type="match status" value="1"/>
</dbReference>
<dbReference type="Gene3D" id="3.40.50.150">
    <property type="entry name" value="Vaccinia Virus protein VP39"/>
    <property type="match status" value="1"/>
</dbReference>
<dbReference type="PANTHER" id="PTHR47473">
    <property type="entry name" value="BTA1P"/>
    <property type="match status" value="1"/>
</dbReference>
<protein>
    <recommendedName>
        <fullName evidence="2">S-adenosylmethionine--diacylglycerol 3-amino-3-carboxypropyl transferase</fullName>
    </recommendedName>
</protein>
<accession>A0A679J5A1</accession>
<dbReference type="InterPro" id="IPR029063">
    <property type="entry name" value="SAM-dependent_MTases_sf"/>
</dbReference>
<name>A0A679J5A1_9HYPH</name>
<dbReference type="Pfam" id="PF11899">
    <property type="entry name" value="DUF3419"/>
    <property type="match status" value="1"/>
</dbReference>
<gene>
    <name evidence="1" type="ORF">MBUL_04224</name>
</gene>
<reference evidence="1" key="1">
    <citation type="submission" date="2019-12" db="EMBL/GenBank/DDBJ databases">
        <authorList>
            <person name="Cremers G."/>
        </authorList>
    </citation>
    <scope>NUCLEOTIDE SEQUENCE</scope>
    <source>
        <strain evidence="1">Mbul1</strain>
    </source>
</reference>
<evidence type="ECO:0008006" key="2">
    <source>
        <dbReference type="Google" id="ProtNLM"/>
    </source>
</evidence>
<proteinExistence type="predicted"/>
<dbReference type="EMBL" id="LR743504">
    <property type="protein sequence ID" value="CAA2107567.1"/>
    <property type="molecule type" value="Genomic_DNA"/>
</dbReference>
<evidence type="ECO:0000313" key="1">
    <source>
        <dbReference type="EMBL" id="CAA2107567.1"/>
    </source>
</evidence>
<sequence length="415" mass="46185">MTRAARAIRRETNLGLTQAVHRNRAFSKAGVSERLFTAAFSGLVYPQIWEDPVVDMAALRLRPEDHVVTIASGGCNALSYLTANPARISAVDLNGAHVALGRLKLAALRRLPDHAAFFGFFGRPARPENVAAYDATIRPHLDATSRAYWEARRLDGRRRISAFEHGFYRYGLLGRFIGAGHWLARRYGCDLGAVLKARDMAEQRAIFEAELAPLFEKAFIRWLIRQPASLYGLGIPPAQYVALAGDGPGGMAAVLRHRLERLACDFPIRSNYFAWQAFGRAYDTAPDASLPPYLQAGNHAALRERAGRLDFRQQSMTEFLRASPAASVDAVILLDAQDWMTDADLTDLWTQITRAARPGARVIFRTAADERRLPGRVPDSILGAWDYAEEESRRLGEQDRSSIYGAFHLYRLASS</sequence>
<dbReference type="AlphaFoldDB" id="A0A679J5A1"/>
<dbReference type="PANTHER" id="PTHR47473:SF1">
    <property type="entry name" value="METHYLTRANSFERASE DOMAIN-CONTAINING PROTEIN"/>
    <property type="match status" value="1"/>
</dbReference>